<reference evidence="1" key="2">
    <citation type="submission" date="2016-08" db="EMBL/GenBank/DDBJ databases">
        <authorList>
            <person name="Seilhamer J.J."/>
        </authorList>
    </citation>
    <scope>NUCLEOTIDE SEQUENCE [LARGE SCALE GENOMIC DNA]</scope>
    <source>
        <strain evidence="1">SA1</strain>
        <plasmid evidence="1">pSA1</plasmid>
    </source>
</reference>
<organism evidence="2 3">
    <name type="scientific">Novosphingobium resinovorum</name>
    <dbReference type="NCBI Taxonomy" id="158500"/>
    <lineage>
        <taxon>Bacteria</taxon>
        <taxon>Pseudomonadati</taxon>
        <taxon>Pseudomonadota</taxon>
        <taxon>Alphaproteobacteria</taxon>
        <taxon>Sphingomonadales</taxon>
        <taxon>Sphingomonadaceae</taxon>
        <taxon>Novosphingobium</taxon>
    </lineage>
</organism>
<evidence type="ECO:0000313" key="4">
    <source>
        <dbReference type="Proteomes" id="UP000094626"/>
    </source>
</evidence>
<evidence type="ECO:0000313" key="2">
    <source>
        <dbReference type="EMBL" id="EZP82819.1"/>
    </source>
</evidence>
<name>A0A031K0X9_9SPHN</name>
<evidence type="ECO:0000313" key="3">
    <source>
        <dbReference type="Proteomes" id="UP000024329"/>
    </source>
</evidence>
<reference evidence="2 3" key="1">
    <citation type="submission" date="2014-03" db="EMBL/GenBank/DDBJ databases">
        <title>Whole genome sequence of Novosphingobium resinovorum KF1.</title>
        <authorList>
            <person name="Gan H.M."/>
            <person name="Gan H.Y."/>
            <person name="Chew T.H."/>
            <person name="Savka M.A."/>
        </authorList>
    </citation>
    <scope>NUCLEOTIDE SEQUENCE [LARGE SCALE GENOMIC DNA]</scope>
    <source>
        <strain evidence="2 3">KF1</strain>
    </source>
</reference>
<keyword evidence="1" id="KW-0614">Plasmid</keyword>
<dbReference type="EMBL" id="JFYZ01000005">
    <property type="protein sequence ID" value="EZP82819.1"/>
    <property type="molecule type" value="Genomic_DNA"/>
</dbReference>
<sequence>MHDTSKTERDTVRDCLDRLARTSADIDYRDFAPVSHQLAATYARLAERGLPASTVAVAMLGATVNFYECFGLSAELPEQLRALADLVEYGRPLS</sequence>
<dbReference type="PATRIC" id="fig|158500.4.peg.1787"/>
<dbReference type="RefSeq" id="WP_008828446.1">
    <property type="nucleotide sequence ID" value="NZ_CP017076.1"/>
</dbReference>
<dbReference type="AlphaFoldDB" id="A0A031K0X9"/>
<keyword evidence="4" id="KW-1185">Reference proteome</keyword>
<proteinExistence type="predicted"/>
<dbReference type="EMBL" id="CP017076">
    <property type="protein sequence ID" value="AOR78991.1"/>
    <property type="molecule type" value="Genomic_DNA"/>
</dbReference>
<accession>A0A031K0X9</accession>
<geneLocation type="plasmid" evidence="1 4">
    <name>pSA1</name>
</geneLocation>
<protein>
    <submittedName>
        <fullName evidence="2">Uncharacterized protein</fullName>
    </submittedName>
</protein>
<dbReference type="KEGG" id="nre:BES08_19015"/>
<dbReference type="Proteomes" id="UP000094626">
    <property type="component" value="Plasmid pSA1"/>
</dbReference>
<evidence type="ECO:0000313" key="1">
    <source>
        <dbReference type="EMBL" id="AOR78991.1"/>
    </source>
</evidence>
<reference evidence="4" key="3">
    <citation type="journal article" date="2017" name="J. Biotechnol.">
        <title>Complete genome sequence of Novosphingobium resinovorum SA1, a versatile xenobiotic-degrading bacterium capable of utilizing sulfanilic acid.</title>
        <authorList>
            <person name="Hegedus B."/>
            <person name="Kos P.B."/>
            <person name="Balint B."/>
            <person name="Maroti G."/>
            <person name="Gan H.M."/>
            <person name="Perei K."/>
            <person name="Rakhely G."/>
        </authorList>
    </citation>
    <scope>NUCLEOTIDE SEQUENCE [LARGE SCALE GENOMIC DNA]</scope>
    <source>
        <strain evidence="4">SA1</strain>
    </source>
</reference>
<dbReference type="Proteomes" id="UP000024329">
    <property type="component" value="Unassembled WGS sequence"/>
</dbReference>
<gene>
    <name evidence="1" type="ORF">BES08_19015</name>
    <name evidence="2" type="ORF">BV97_01743</name>
</gene>